<gene>
    <name evidence="2" type="ORF">DFH07DRAFT_801882</name>
</gene>
<evidence type="ECO:0000313" key="3">
    <source>
        <dbReference type="Proteomes" id="UP001215280"/>
    </source>
</evidence>
<comment type="caution">
    <text evidence="2">The sequence shown here is derived from an EMBL/GenBank/DDBJ whole genome shotgun (WGS) entry which is preliminary data.</text>
</comment>
<evidence type="ECO:0000313" key="2">
    <source>
        <dbReference type="EMBL" id="KAJ7772901.1"/>
    </source>
</evidence>
<feature type="region of interest" description="Disordered" evidence="1">
    <location>
        <begin position="1"/>
        <end position="35"/>
    </location>
</feature>
<accession>A0AAD7NS23</accession>
<evidence type="ECO:0000256" key="1">
    <source>
        <dbReference type="SAM" id="MobiDB-lite"/>
    </source>
</evidence>
<protein>
    <submittedName>
        <fullName evidence="2">Uncharacterized protein</fullName>
    </submittedName>
</protein>
<dbReference type="AlphaFoldDB" id="A0AAD7NS23"/>
<reference evidence="2" key="1">
    <citation type="submission" date="2023-03" db="EMBL/GenBank/DDBJ databases">
        <title>Massive genome expansion in bonnet fungi (Mycena s.s.) driven by repeated elements and novel gene families across ecological guilds.</title>
        <authorList>
            <consortium name="Lawrence Berkeley National Laboratory"/>
            <person name="Harder C.B."/>
            <person name="Miyauchi S."/>
            <person name="Viragh M."/>
            <person name="Kuo A."/>
            <person name="Thoen E."/>
            <person name="Andreopoulos B."/>
            <person name="Lu D."/>
            <person name="Skrede I."/>
            <person name="Drula E."/>
            <person name="Henrissat B."/>
            <person name="Morin E."/>
            <person name="Kohler A."/>
            <person name="Barry K."/>
            <person name="LaButti K."/>
            <person name="Morin E."/>
            <person name="Salamov A."/>
            <person name="Lipzen A."/>
            <person name="Mereny Z."/>
            <person name="Hegedus B."/>
            <person name="Baldrian P."/>
            <person name="Stursova M."/>
            <person name="Weitz H."/>
            <person name="Taylor A."/>
            <person name="Grigoriev I.V."/>
            <person name="Nagy L.G."/>
            <person name="Martin F."/>
            <person name="Kauserud H."/>
        </authorList>
    </citation>
    <scope>NUCLEOTIDE SEQUENCE</scope>
    <source>
        <strain evidence="2">CBHHK188m</strain>
    </source>
</reference>
<feature type="compositionally biased region" description="Low complexity" evidence="1">
    <location>
        <begin position="1"/>
        <end position="21"/>
    </location>
</feature>
<name>A0AAD7NS23_9AGAR</name>
<sequence length="322" mass="36241">MGRATTGAAVASSSKSSSTSPTKRETPPKPKEGLRTWQREWAATMELEKWSVDKKFVHPEGTSILPKGAAMRKFKLNQIEMATLPCEREFRGEGSTTVLHYSCDQLRILATRKRTKLGKLLEEDGPRTCSPRVSHRGGASRDPPALPSYLEHYHRPNPPPLKIPAYTSPAGAQASDPAIIIWEPTKIMGPVTVYEACRLYCINPEDIQDLSAYSPWIDLPTVAKRAVALHGGFHAHKALVLRHRTAEEDALDQAKKNKSDFTFSGIIWEQLDFYFRTTSSVAYEHPSQSVRERRVAVLYPIESEDQGDYGCNWEWVPFWGDF</sequence>
<dbReference type="Proteomes" id="UP001215280">
    <property type="component" value="Unassembled WGS sequence"/>
</dbReference>
<feature type="compositionally biased region" description="Basic and acidic residues" evidence="1">
    <location>
        <begin position="22"/>
        <end position="35"/>
    </location>
</feature>
<proteinExistence type="predicted"/>
<organism evidence="2 3">
    <name type="scientific">Mycena maculata</name>
    <dbReference type="NCBI Taxonomy" id="230809"/>
    <lineage>
        <taxon>Eukaryota</taxon>
        <taxon>Fungi</taxon>
        <taxon>Dikarya</taxon>
        <taxon>Basidiomycota</taxon>
        <taxon>Agaricomycotina</taxon>
        <taxon>Agaricomycetes</taxon>
        <taxon>Agaricomycetidae</taxon>
        <taxon>Agaricales</taxon>
        <taxon>Marasmiineae</taxon>
        <taxon>Mycenaceae</taxon>
        <taxon>Mycena</taxon>
    </lineage>
</organism>
<dbReference type="EMBL" id="JARJLG010000018">
    <property type="protein sequence ID" value="KAJ7772901.1"/>
    <property type="molecule type" value="Genomic_DNA"/>
</dbReference>
<feature type="region of interest" description="Disordered" evidence="1">
    <location>
        <begin position="122"/>
        <end position="145"/>
    </location>
</feature>
<keyword evidence="3" id="KW-1185">Reference proteome</keyword>